<proteinExistence type="predicted"/>
<evidence type="ECO:0000313" key="6">
    <source>
        <dbReference type="EMBL" id="SVD79298.1"/>
    </source>
</evidence>
<dbReference type="GO" id="GO:0000428">
    <property type="term" value="C:DNA-directed RNA polymerase complex"/>
    <property type="evidence" value="ECO:0007669"/>
    <property type="project" value="UniProtKB-KW"/>
</dbReference>
<keyword evidence="2" id="KW-0240">DNA-directed RNA polymerase</keyword>
<keyword evidence="5" id="KW-0804">Transcription</keyword>
<evidence type="ECO:0000256" key="3">
    <source>
        <dbReference type="ARBA" id="ARBA00022679"/>
    </source>
</evidence>
<evidence type="ECO:0000256" key="2">
    <source>
        <dbReference type="ARBA" id="ARBA00022478"/>
    </source>
</evidence>
<dbReference type="EC" id="2.7.7.6" evidence="1"/>
<dbReference type="InterPro" id="IPR044893">
    <property type="entry name" value="RNA_pol_Rpb1_clamp_domain"/>
</dbReference>
<name>A0A382Y9X2_9ZZZZ</name>
<dbReference type="Gene3D" id="4.10.860.120">
    <property type="entry name" value="RNA polymerase II, clamp domain"/>
    <property type="match status" value="1"/>
</dbReference>
<dbReference type="EMBL" id="UINC01173611">
    <property type="protein sequence ID" value="SVD79298.1"/>
    <property type="molecule type" value="Genomic_DNA"/>
</dbReference>
<keyword evidence="3" id="KW-0808">Transferase</keyword>
<protein>
    <recommendedName>
        <fullName evidence="1">DNA-directed RNA polymerase</fullName>
        <ecNumber evidence="1">2.7.7.6</ecNumber>
    </recommendedName>
</protein>
<keyword evidence="4" id="KW-0548">Nucleotidyltransferase</keyword>
<gene>
    <name evidence="6" type="ORF">METZ01_LOCUS432152</name>
</gene>
<dbReference type="AlphaFoldDB" id="A0A382Y9X2"/>
<feature type="non-terminal residue" evidence="6">
    <location>
        <position position="47"/>
    </location>
</feature>
<dbReference type="GO" id="GO:0003899">
    <property type="term" value="F:DNA-directed RNA polymerase activity"/>
    <property type="evidence" value="ECO:0007669"/>
    <property type="project" value="UniProtKB-EC"/>
</dbReference>
<accession>A0A382Y9X2</accession>
<evidence type="ECO:0000256" key="1">
    <source>
        <dbReference type="ARBA" id="ARBA00012418"/>
    </source>
</evidence>
<evidence type="ECO:0000256" key="4">
    <source>
        <dbReference type="ARBA" id="ARBA00022695"/>
    </source>
</evidence>
<dbReference type="SUPFAM" id="SSF64484">
    <property type="entry name" value="beta and beta-prime subunits of DNA dependent RNA-polymerase"/>
    <property type="match status" value="1"/>
</dbReference>
<sequence length="47" mass="5182">MIPKKIGKIDFALMGPKEVRKLSATKVITADTYDDDGFPIPMGLMDL</sequence>
<evidence type="ECO:0000256" key="5">
    <source>
        <dbReference type="ARBA" id="ARBA00023163"/>
    </source>
</evidence>
<reference evidence="6" key="1">
    <citation type="submission" date="2018-05" db="EMBL/GenBank/DDBJ databases">
        <authorList>
            <person name="Lanie J.A."/>
            <person name="Ng W.-L."/>
            <person name="Kazmierczak K.M."/>
            <person name="Andrzejewski T.M."/>
            <person name="Davidsen T.M."/>
            <person name="Wayne K.J."/>
            <person name="Tettelin H."/>
            <person name="Glass J.I."/>
            <person name="Rusch D."/>
            <person name="Podicherti R."/>
            <person name="Tsui H.-C.T."/>
            <person name="Winkler M.E."/>
        </authorList>
    </citation>
    <scope>NUCLEOTIDE SEQUENCE</scope>
</reference>
<organism evidence="6">
    <name type="scientific">marine metagenome</name>
    <dbReference type="NCBI Taxonomy" id="408172"/>
    <lineage>
        <taxon>unclassified sequences</taxon>
        <taxon>metagenomes</taxon>
        <taxon>ecological metagenomes</taxon>
    </lineage>
</organism>